<evidence type="ECO:0000256" key="7">
    <source>
        <dbReference type="SAM" id="Phobius"/>
    </source>
</evidence>
<dbReference type="PANTHER" id="PTHR23513">
    <property type="entry name" value="INTEGRAL MEMBRANE EFFLUX PROTEIN-RELATED"/>
    <property type="match status" value="1"/>
</dbReference>
<feature type="transmembrane region" description="Helical" evidence="7">
    <location>
        <begin position="188"/>
        <end position="208"/>
    </location>
</feature>
<evidence type="ECO:0000256" key="4">
    <source>
        <dbReference type="ARBA" id="ARBA00022692"/>
    </source>
</evidence>
<keyword evidence="6 7" id="KW-0472">Membrane</keyword>
<gene>
    <name evidence="8" type="ORF">TRN7648_03403</name>
</gene>
<dbReference type="GO" id="GO:0005886">
    <property type="term" value="C:plasma membrane"/>
    <property type="evidence" value="ECO:0007669"/>
    <property type="project" value="UniProtKB-SubCell"/>
</dbReference>
<evidence type="ECO:0000256" key="6">
    <source>
        <dbReference type="ARBA" id="ARBA00023136"/>
    </source>
</evidence>
<keyword evidence="9" id="KW-1185">Reference proteome</keyword>
<sequence>MASFGAFIAFLISALSNISVLFVASRWQIARPASDLPPEPFGSAILAGLRYIALSPVLLKVIFRSFWFNVAAISVMALLPLVARDVLQGGPQTFGLLLGAFGAGAVAAAFTAQKIREALPLEVYVAGAFVTYAGATAVLGLSTVLPLSLLASALAGVCWILVQVTFGSTNQVSSPRWVISRSIGIYQTFVFGGNALGSLLWGVIAGGWGTSTSLFVAGALMAAGAGLGLILRIGEPDTSGLDPLSEWVAPTPRVDMVDKSGPILTTITYRIPPENAAEFLDLMVQKRRDRIRDGASRWTLTRDIVDEELWFERFKVATWADAQRLHRRRTVAGGLVIEALRRLHKGDSRPEVHYELVRQPGAPREGNGRVTHLDP</sequence>
<accession>A0A0P1GWQ5</accession>
<feature type="transmembrane region" description="Helical" evidence="7">
    <location>
        <begin position="66"/>
        <end position="87"/>
    </location>
</feature>
<dbReference type="PANTHER" id="PTHR23513:SF11">
    <property type="entry name" value="STAPHYLOFERRIN A TRANSPORTER"/>
    <property type="match status" value="1"/>
</dbReference>
<feature type="transmembrane region" description="Helical" evidence="7">
    <location>
        <begin position="123"/>
        <end position="141"/>
    </location>
</feature>
<proteinExistence type="predicted"/>
<feature type="transmembrane region" description="Helical" evidence="7">
    <location>
        <begin position="93"/>
        <end position="111"/>
    </location>
</feature>
<feature type="transmembrane region" description="Helical" evidence="7">
    <location>
        <begin position="147"/>
        <end position="167"/>
    </location>
</feature>
<reference evidence="8 9" key="1">
    <citation type="submission" date="2015-09" db="EMBL/GenBank/DDBJ databases">
        <authorList>
            <consortium name="Swine Surveillance"/>
        </authorList>
    </citation>
    <scope>NUCLEOTIDE SEQUENCE [LARGE SCALE GENOMIC DNA]</scope>
    <source>
        <strain evidence="8 9">CECT 7648</strain>
    </source>
</reference>
<evidence type="ECO:0000256" key="1">
    <source>
        <dbReference type="ARBA" id="ARBA00004651"/>
    </source>
</evidence>
<evidence type="ECO:0000313" key="9">
    <source>
        <dbReference type="Proteomes" id="UP000054935"/>
    </source>
</evidence>
<feature type="transmembrane region" description="Helical" evidence="7">
    <location>
        <begin position="214"/>
        <end position="231"/>
    </location>
</feature>
<organism evidence="8 9">
    <name type="scientific">Tropicibacter naphthalenivorans</name>
    <dbReference type="NCBI Taxonomy" id="441103"/>
    <lineage>
        <taxon>Bacteria</taxon>
        <taxon>Pseudomonadati</taxon>
        <taxon>Pseudomonadota</taxon>
        <taxon>Alphaproteobacteria</taxon>
        <taxon>Rhodobacterales</taxon>
        <taxon>Roseobacteraceae</taxon>
        <taxon>Tropicibacter</taxon>
    </lineage>
</organism>
<dbReference type="EMBL" id="CYSE01000007">
    <property type="protein sequence ID" value="CUH81284.1"/>
    <property type="molecule type" value="Genomic_DNA"/>
</dbReference>
<dbReference type="AlphaFoldDB" id="A0A0P1GWQ5"/>
<dbReference type="STRING" id="441103.TRN7648_03403"/>
<evidence type="ECO:0000313" key="8">
    <source>
        <dbReference type="EMBL" id="CUH81284.1"/>
    </source>
</evidence>
<keyword evidence="2" id="KW-0813">Transport</keyword>
<dbReference type="InterPro" id="IPR036259">
    <property type="entry name" value="MFS_trans_sf"/>
</dbReference>
<keyword evidence="5 7" id="KW-1133">Transmembrane helix</keyword>
<dbReference type="InterPro" id="IPR010290">
    <property type="entry name" value="TM_effector"/>
</dbReference>
<dbReference type="SUPFAM" id="SSF103473">
    <property type="entry name" value="MFS general substrate transporter"/>
    <property type="match status" value="1"/>
</dbReference>
<dbReference type="Gene3D" id="1.20.1250.20">
    <property type="entry name" value="MFS general substrate transporter like domains"/>
    <property type="match status" value="1"/>
</dbReference>
<evidence type="ECO:0000256" key="2">
    <source>
        <dbReference type="ARBA" id="ARBA00022448"/>
    </source>
</evidence>
<keyword evidence="4 7" id="KW-0812">Transmembrane</keyword>
<dbReference type="Pfam" id="PF05977">
    <property type="entry name" value="MFS_3"/>
    <property type="match status" value="1"/>
</dbReference>
<name>A0A0P1GWQ5_9RHOB</name>
<dbReference type="Proteomes" id="UP000054935">
    <property type="component" value="Unassembled WGS sequence"/>
</dbReference>
<evidence type="ECO:0000256" key="5">
    <source>
        <dbReference type="ARBA" id="ARBA00022989"/>
    </source>
</evidence>
<protein>
    <submittedName>
        <fullName evidence="8">Enterobactin exporter EntS</fullName>
    </submittedName>
</protein>
<evidence type="ECO:0000256" key="3">
    <source>
        <dbReference type="ARBA" id="ARBA00022475"/>
    </source>
</evidence>
<comment type="subcellular location">
    <subcellularLocation>
        <location evidence="1">Cell membrane</location>
        <topology evidence="1">Multi-pass membrane protein</topology>
    </subcellularLocation>
</comment>
<keyword evidence="3" id="KW-1003">Cell membrane</keyword>